<gene>
    <name evidence="1" type="ORF">GCK32_008925</name>
</gene>
<dbReference type="AlphaFoldDB" id="A0AAN8IL76"/>
<dbReference type="EMBL" id="WIXE01009206">
    <property type="protein sequence ID" value="KAK5978644.1"/>
    <property type="molecule type" value="Genomic_DNA"/>
</dbReference>
<comment type="caution">
    <text evidence="1">The sequence shown here is derived from an EMBL/GenBank/DDBJ whole genome shotgun (WGS) entry which is preliminary data.</text>
</comment>
<name>A0AAN8IL76_TRICO</name>
<evidence type="ECO:0000313" key="1">
    <source>
        <dbReference type="EMBL" id="KAK5978644.1"/>
    </source>
</evidence>
<reference evidence="1 2" key="1">
    <citation type="submission" date="2019-10" db="EMBL/GenBank/DDBJ databases">
        <title>Assembly and Annotation for the nematode Trichostrongylus colubriformis.</title>
        <authorList>
            <person name="Martin J."/>
        </authorList>
    </citation>
    <scope>NUCLEOTIDE SEQUENCE [LARGE SCALE GENOMIC DNA]</scope>
    <source>
        <strain evidence="1">G859</strain>
        <tissue evidence="1">Whole worm</tissue>
    </source>
</reference>
<evidence type="ECO:0000313" key="2">
    <source>
        <dbReference type="Proteomes" id="UP001331761"/>
    </source>
</evidence>
<protein>
    <submittedName>
        <fullName evidence="1">Uncharacterized protein</fullName>
    </submittedName>
</protein>
<accession>A0AAN8IL76</accession>
<organism evidence="1 2">
    <name type="scientific">Trichostrongylus colubriformis</name>
    <name type="common">Black scour worm</name>
    <dbReference type="NCBI Taxonomy" id="6319"/>
    <lineage>
        <taxon>Eukaryota</taxon>
        <taxon>Metazoa</taxon>
        <taxon>Ecdysozoa</taxon>
        <taxon>Nematoda</taxon>
        <taxon>Chromadorea</taxon>
        <taxon>Rhabditida</taxon>
        <taxon>Rhabditina</taxon>
        <taxon>Rhabditomorpha</taxon>
        <taxon>Strongyloidea</taxon>
        <taxon>Trichostrongylidae</taxon>
        <taxon>Trichostrongylus</taxon>
    </lineage>
</organism>
<sequence length="380" mass="44250">MKMIICSLLSVFWAPPTIHHLSRVPKTERMRLALLMLGIALSDVSSFFIPSLGRLFGFHRQITNQQRKKNATLNLLVEKLRKDIDNLKRQSEYGYHREGRLDHEKNYDTHYIFGVLHRGGNVSAFCGALTRKQLKHVPPRRREAVLFSPAQELPNGLANVVVSIPRLWFRDVGNGRRLPDVPILFCYEGVNFLRLLPLTIYQSDLTPNGDFMEYRHQHQFNTNLSLRGVALILDKKWNNAYLIPQSHKATLTADTYHDKRQHVITRLCTPSLLRNQECCLWRYRSVLNLHGRKKEIIFHRCIGKIPIERTRFPFVSDSHEEIARRGGMSRRLFVPVPNVIHKDCRESRFRLYQLTIDDPKHGKVTKSLDRLDAIECAVSY</sequence>
<proteinExistence type="predicted"/>
<keyword evidence="2" id="KW-1185">Reference proteome</keyword>
<dbReference type="Proteomes" id="UP001331761">
    <property type="component" value="Unassembled WGS sequence"/>
</dbReference>